<dbReference type="Proteomes" id="UP000766486">
    <property type="component" value="Unassembled WGS sequence"/>
</dbReference>
<proteinExistence type="predicted"/>
<evidence type="ECO:0000313" key="2">
    <source>
        <dbReference type="Proteomes" id="UP000766486"/>
    </source>
</evidence>
<reference evidence="1 2" key="1">
    <citation type="submission" date="2019-06" db="EMBL/GenBank/DDBJ databases">
        <authorList>
            <person name="Broberg M."/>
        </authorList>
    </citation>
    <scope>NUCLEOTIDE SEQUENCE [LARGE SCALE GENOMIC DNA]</scope>
</reference>
<organism evidence="1 2">
    <name type="scientific">Bionectria ochroleuca</name>
    <name type="common">Gliocladium roseum</name>
    <dbReference type="NCBI Taxonomy" id="29856"/>
    <lineage>
        <taxon>Eukaryota</taxon>
        <taxon>Fungi</taxon>
        <taxon>Dikarya</taxon>
        <taxon>Ascomycota</taxon>
        <taxon>Pezizomycotina</taxon>
        <taxon>Sordariomycetes</taxon>
        <taxon>Hypocreomycetidae</taxon>
        <taxon>Hypocreales</taxon>
        <taxon>Bionectriaceae</taxon>
        <taxon>Clonostachys</taxon>
    </lineage>
</organism>
<gene>
    <name evidence="1" type="ORF">CLO192961_LOCUS27280</name>
</gene>
<protein>
    <submittedName>
        <fullName evidence="1">Uncharacterized protein</fullName>
    </submittedName>
</protein>
<keyword evidence="2" id="KW-1185">Reference proteome</keyword>
<evidence type="ECO:0000313" key="1">
    <source>
        <dbReference type="EMBL" id="VUC20625.1"/>
    </source>
</evidence>
<comment type="caution">
    <text evidence="1">The sequence shown here is derived from an EMBL/GenBank/DDBJ whole genome shotgun (WGS) entry which is preliminary data.</text>
</comment>
<accession>A0ABY6TPT4</accession>
<dbReference type="EMBL" id="CABFNS010000185">
    <property type="protein sequence ID" value="VUC20625.1"/>
    <property type="molecule type" value="Genomic_DNA"/>
</dbReference>
<sequence length="86" mass="9895">MKKNENPSYLNDQRGQHTALSMCSRTEWRFMTFYRSLTPAELQTAQRIAAPCGGEKNLIDFADVREDEHGVAFPEEDLEEGLEEDE</sequence>
<name>A0ABY6TPT4_BIOOC</name>